<gene>
    <name evidence="3" type="ORF">ACFSVL_01225</name>
</gene>
<dbReference type="Pfam" id="PF12079">
    <property type="entry name" value="DUF3558"/>
    <property type="match status" value="1"/>
</dbReference>
<dbReference type="PROSITE" id="PS51257">
    <property type="entry name" value="PROKAR_LIPOPROTEIN"/>
    <property type="match status" value="1"/>
</dbReference>
<feature type="signal peptide" evidence="2">
    <location>
        <begin position="1"/>
        <end position="22"/>
    </location>
</feature>
<comment type="caution">
    <text evidence="3">The sequence shown here is derived from an EMBL/GenBank/DDBJ whole genome shotgun (WGS) entry which is preliminary data.</text>
</comment>
<feature type="chain" id="PRO_5046480106" evidence="2">
    <location>
        <begin position="23"/>
        <end position="207"/>
    </location>
</feature>
<feature type="compositionally biased region" description="Polar residues" evidence="1">
    <location>
        <begin position="33"/>
        <end position="46"/>
    </location>
</feature>
<name>A0ABW5GYL9_9PSEU</name>
<dbReference type="InterPro" id="IPR024520">
    <property type="entry name" value="DUF3558"/>
</dbReference>
<dbReference type="EMBL" id="JBHUKS010000002">
    <property type="protein sequence ID" value="MFD2465991.1"/>
    <property type="molecule type" value="Genomic_DNA"/>
</dbReference>
<evidence type="ECO:0000256" key="2">
    <source>
        <dbReference type="SAM" id="SignalP"/>
    </source>
</evidence>
<dbReference type="RefSeq" id="WP_378299527.1">
    <property type="nucleotide sequence ID" value="NZ_JBHUKS010000002.1"/>
</dbReference>
<keyword evidence="2" id="KW-0732">Signal</keyword>
<organism evidence="3 4">
    <name type="scientific">Amycolatopsis silviterrae</name>
    <dbReference type="NCBI Taxonomy" id="1656914"/>
    <lineage>
        <taxon>Bacteria</taxon>
        <taxon>Bacillati</taxon>
        <taxon>Actinomycetota</taxon>
        <taxon>Actinomycetes</taxon>
        <taxon>Pseudonocardiales</taxon>
        <taxon>Pseudonocardiaceae</taxon>
        <taxon>Amycolatopsis</taxon>
    </lineage>
</organism>
<keyword evidence="4" id="KW-1185">Reference proteome</keyword>
<sequence>MRRVLALTAVALCALASCSRTTAGRAAPGERSGQPSSPAPNSTSAEQVPGPGVPKVESPIDAARFKQNPCGALTAAQVSDLLGNSPRVKPEPHGAGGPGCGWFAQAQVAVVFPDINDLGLTSFYRAKDRVYPFFLPLAPLDGYPVVAYGEEDHRASRGACDIAMGISDHETVVVSITQSPAHKGEKDPCESARGIAEKVLGNLRGGH</sequence>
<evidence type="ECO:0000313" key="3">
    <source>
        <dbReference type="EMBL" id="MFD2465991.1"/>
    </source>
</evidence>
<protein>
    <submittedName>
        <fullName evidence="3">DUF3558 domain-containing protein</fullName>
    </submittedName>
</protein>
<evidence type="ECO:0000313" key="4">
    <source>
        <dbReference type="Proteomes" id="UP001597483"/>
    </source>
</evidence>
<reference evidence="4" key="1">
    <citation type="journal article" date="2019" name="Int. J. Syst. Evol. Microbiol.">
        <title>The Global Catalogue of Microorganisms (GCM) 10K type strain sequencing project: providing services to taxonomists for standard genome sequencing and annotation.</title>
        <authorList>
            <consortium name="The Broad Institute Genomics Platform"/>
            <consortium name="The Broad Institute Genome Sequencing Center for Infectious Disease"/>
            <person name="Wu L."/>
            <person name="Ma J."/>
        </authorList>
    </citation>
    <scope>NUCLEOTIDE SEQUENCE [LARGE SCALE GENOMIC DNA]</scope>
    <source>
        <strain evidence="4">CGMCC 4.7641</strain>
    </source>
</reference>
<dbReference type="Proteomes" id="UP001597483">
    <property type="component" value="Unassembled WGS sequence"/>
</dbReference>
<proteinExistence type="predicted"/>
<feature type="region of interest" description="Disordered" evidence="1">
    <location>
        <begin position="23"/>
        <end position="58"/>
    </location>
</feature>
<evidence type="ECO:0000256" key="1">
    <source>
        <dbReference type="SAM" id="MobiDB-lite"/>
    </source>
</evidence>
<accession>A0ABW5GYL9</accession>